<protein>
    <submittedName>
        <fullName evidence="3">PAS sensor domain-containing protein</fullName>
    </submittedName>
</protein>
<dbReference type="AlphaFoldDB" id="A0A2W5T219"/>
<dbReference type="InterPro" id="IPR013767">
    <property type="entry name" value="PAS_fold"/>
</dbReference>
<dbReference type="PROSITE" id="PS50112">
    <property type="entry name" value="PAS"/>
    <property type="match status" value="1"/>
</dbReference>
<comment type="caution">
    <text evidence="3">The sequence shown here is derived from an EMBL/GenBank/DDBJ whole genome shotgun (WGS) entry which is preliminary data.</text>
</comment>
<sequence>MGDALLDSAADAVVASDAEGLIVLWNAGAERIFGFSEDEALGASLDIIIPEPFRARHWEGYRETVASGQSRYGAGDLLAVPGLTKDGKRISLEFTIVLLKDPAGTVTGMVAVLRDVTPRFEEVKALRKQVAALGGAGA</sequence>
<evidence type="ECO:0000259" key="2">
    <source>
        <dbReference type="PROSITE" id="PS50113"/>
    </source>
</evidence>
<dbReference type="PROSITE" id="PS50113">
    <property type="entry name" value="PAC"/>
    <property type="match status" value="1"/>
</dbReference>
<evidence type="ECO:0000313" key="3">
    <source>
        <dbReference type="EMBL" id="PZQ80840.1"/>
    </source>
</evidence>
<dbReference type="EMBL" id="QFQD01000056">
    <property type="protein sequence ID" value="PZQ80840.1"/>
    <property type="molecule type" value="Genomic_DNA"/>
</dbReference>
<name>A0A2W5T219_ANCNO</name>
<dbReference type="InterPro" id="IPR035965">
    <property type="entry name" value="PAS-like_dom_sf"/>
</dbReference>
<dbReference type="Proteomes" id="UP000248887">
    <property type="component" value="Unassembled WGS sequence"/>
</dbReference>
<dbReference type="NCBIfam" id="TIGR00229">
    <property type="entry name" value="sensory_box"/>
    <property type="match status" value="1"/>
</dbReference>
<feature type="domain" description="PAS" evidence="1">
    <location>
        <begin position="5"/>
        <end position="51"/>
    </location>
</feature>
<gene>
    <name evidence="3" type="ORF">DI549_15850</name>
</gene>
<evidence type="ECO:0000313" key="4">
    <source>
        <dbReference type="Proteomes" id="UP000248887"/>
    </source>
</evidence>
<reference evidence="3 4" key="1">
    <citation type="submission" date="2017-08" db="EMBL/GenBank/DDBJ databases">
        <title>Infants hospitalized years apart are colonized by the same room-sourced microbial strains.</title>
        <authorList>
            <person name="Brooks B."/>
            <person name="Olm M.R."/>
            <person name="Firek B.A."/>
            <person name="Baker R."/>
            <person name="Thomas B.C."/>
            <person name="Morowitz M.J."/>
            <person name="Banfield J.F."/>
        </authorList>
    </citation>
    <scope>NUCLEOTIDE SEQUENCE [LARGE SCALE GENOMIC DNA]</scope>
    <source>
        <strain evidence="3">S2_005_001_R2_27</strain>
    </source>
</reference>
<dbReference type="SUPFAM" id="SSF55785">
    <property type="entry name" value="PYP-like sensor domain (PAS domain)"/>
    <property type="match status" value="1"/>
</dbReference>
<dbReference type="Gene3D" id="3.30.450.20">
    <property type="entry name" value="PAS domain"/>
    <property type="match status" value="1"/>
</dbReference>
<dbReference type="SMART" id="SM00091">
    <property type="entry name" value="PAS"/>
    <property type="match status" value="1"/>
</dbReference>
<dbReference type="InterPro" id="IPR000700">
    <property type="entry name" value="PAS-assoc_C"/>
</dbReference>
<dbReference type="Pfam" id="PF00989">
    <property type="entry name" value="PAS"/>
    <property type="match status" value="1"/>
</dbReference>
<feature type="domain" description="PAC" evidence="2">
    <location>
        <begin position="76"/>
        <end position="128"/>
    </location>
</feature>
<evidence type="ECO:0000259" key="1">
    <source>
        <dbReference type="PROSITE" id="PS50112"/>
    </source>
</evidence>
<organism evidence="3 4">
    <name type="scientific">Ancylobacter novellus</name>
    <name type="common">Thiobacillus novellus</name>
    <dbReference type="NCBI Taxonomy" id="921"/>
    <lineage>
        <taxon>Bacteria</taxon>
        <taxon>Pseudomonadati</taxon>
        <taxon>Pseudomonadota</taxon>
        <taxon>Alphaproteobacteria</taxon>
        <taxon>Hyphomicrobiales</taxon>
        <taxon>Xanthobacteraceae</taxon>
        <taxon>Ancylobacter</taxon>
    </lineage>
</organism>
<proteinExistence type="predicted"/>
<accession>A0A2W5T219</accession>
<dbReference type="GO" id="GO:0006355">
    <property type="term" value="P:regulation of DNA-templated transcription"/>
    <property type="evidence" value="ECO:0007669"/>
    <property type="project" value="InterPro"/>
</dbReference>
<dbReference type="InterPro" id="IPR000014">
    <property type="entry name" value="PAS"/>
</dbReference>
<dbReference type="CDD" id="cd00130">
    <property type="entry name" value="PAS"/>
    <property type="match status" value="1"/>
</dbReference>